<feature type="compositionally biased region" description="Low complexity" evidence="1">
    <location>
        <begin position="355"/>
        <end position="369"/>
    </location>
</feature>
<sequence length="1012" mass="113379">MKGVESFVPPPAHVFSGHSDFDWSKRNHKSTFVTEDMNQQTLNLTSHNFTPLSPFQDSSSLLYRSQEEVSNNLYKIPKITDITEEFSTQNEMLFHHFRGDNFDENYQRINETYFSEGISAEEEKRPYNPYAYAQFKSSSTTASRRSLQSVPSSSSTLPHTSTAITLDFQVPTSTTPSDRAEISNPTATSSTDSSKWKQIYEKTKKNSKLATTPLTMQRWEMQRTDSGRSIIKITTAPTSSPIDRTDVIISANENTVGNFNGDKQEFIIFKENSPSPSSANASNISTILVHSANRLATTTVPTATSGWSLPAALISKEDDGRGRSSTRKIANFSATKITSTTLQTASAKKGAKDWSPSPTTKSSSSISHPPLSPPQLPAPTSSFSLSSARAVLAATATDENRNRRKLLQTSATDKLLRNEIEIERKMQSKLGNNVKSETTNGEKFNWNDINLGFAPPQNPQFTKWNRKKAEKYRTHSSSWKKIQNNLIHSFQEERQAPKEQTLTGRILVTPLLSSKNRSFHPFELSTILGNQIDDAFGNLIHLEKQQTGISIPKYENSLTDITFTQVPKRNGINTVESGKVDETINTSISIKREITKGKILEEQKSVINGKSVILELWDPVIYGHNWLANPGAVIHDTVQLPQAQIYNVGSRIAGAKNHNQNAGTFGARSSNGDDQEGNILIIYAGNVNSSAENKLQGIGKQRHSRQCFYVMDNCALSATVPFERRIGISLIECAQFCSSLLGCLSASYSSRFSICDTYHFKFGLRGKTIMKMIGQYYLEPQMDDTFKCSIDCLTDKNAMMLETPGWRISVFNGNKRKYFTTKMDCLQSCHRNLYKKNTVYYCSAAVFEENSNRCSLYSTNYPVNDTLIRDSSSTYYEKHCFSGQIAKLCNGGVIKREPQHVLTTSPDAILTTSTLAKCLLKCLWSLRDGRTFQCHSLMYFYKREVDNCILSSRSRRNSTNSLKEETVAVVDYFDLDKCLNIPPLMAAQTSKATPIRTKNIKIFHIPSVYVKE</sequence>
<protein>
    <recommendedName>
        <fullName evidence="2">Apple domain-containing protein</fullName>
    </recommendedName>
</protein>
<dbReference type="Pfam" id="PF00024">
    <property type="entry name" value="PAN_1"/>
    <property type="match status" value="1"/>
</dbReference>
<dbReference type="Proteomes" id="UP000277928">
    <property type="component" value="Unassembled WGS sequence"/>
</dbReference>
<feature type="compositionally biased region" description="Low complexity" evidence="1">
    <location>
        <begin position="143"/>
        <end position="161"/>
    </location>
</feature>
<dbReference type="Gene3D" id="3.50.4.10">
    <property type="entry name" value="Hepatocyte Growth Factor"/>
    <property type="match status" value="2"/>
</dbReference>
<proteinExistence type="predicted"/>
<dbReference type="SMART" id="SM00473">
    <property type="entry name" value="PAN_AP"/>
    <property type="match status" value="3"/>
</dbReference>
<evidence type="ECO:0000259" key="2">
    <source>
        <dbReference type="PROSITE" id="PS50948"/>
    </source>
</evidence>
<accession>A0A3P6SQ54</accession>
<dbReference type="AlphaFoldDB" id="A0A3P6SQ54"/>
<evidence type="ECO:0000313" key="4">
    <source>
        <dbReference type="Proteomes" id="UP000277928"/>
    </source>
</evidence>
<dbReference type="EMBL" id="UYRX01000228">
    <property type="protein sequence ID" value="VDK77992.1"/>
    <property type="molecule type" value="Genomic_DNA"/>
</dbReference>
<evidence type="ECO:0000256" key="1">
    <source>
        <dbReference type="SAM" id="MobiDB-lite"/>
    </source>
</evidence>
<dbReference type="PROSITE" id="PS50948">
    <property type="entry name" value="PAN"/>
    <property type="match status" value="2"/>
</dbReference>
<keyword evidence="4" id="KW-1185">Reference proteome</keyword>
<gene>
    <name evidence="3" type="ORF">NLS_LOCUS3902</name>
</gene>
<organism evidence="3 4">
    <name type="scientific">Litomosoides sigmodontis</name>
    <name type="common">Filarial nematode worm</name>
    <dbReference type="NCBI Taxonomy" id="42156"/>
    <lineage>
        <taxon>Eukaryota</taxon>
        <taxon>Metazoa</taxon>
        <taxon>Ecdysozoa</taxon>
        <taxon>Nematoda</taxon>
        <taxon>Chromadorea</taxon>
        <taxon>Rhabditida</taxon>
        <taxon>Spirurina</taxon>
        <taxon>Spiruromorpha</taxon>
        <taxon>Filarioidea</taxon>
        <taxon>Onchocercidae</taxon>
        <taxon>Litomosoides</taxon>
    </lineage>
</organism>
<name>A0A3P6SQ54_LITSI</name>
<feature type="domain" description="Apple" evidence="2">
    <location>
        <begin position="889"/>
        <end position="978"/>
    </location>
</feature>
<dbReference type="InterPro" id="IPR003609">
    <property type="entry name" value="Pan_app"/>
</dbReference>
<dbReference type="OrthoDB" id="5855977at2759"/>
<feature type="domain" description="Apple" evidence="2">
    <location>
        <begin position="792"/>
        <end position="880"/>
    </location>
</feature>
<feature type="region of interest" description="Disordered" evidence="1">
    <location>
        <begin position="340"/>
        <end position="383"/>
    </location>
</feature>
<reference evidence="3 4" key="1">
    <citation type="submission" date="2018-08" db="EMBL/GenBank/DDBJ databases">
        <authorList>
            <person name="Laetsch R D."/>
            <person name="Stevens L."/>
            <person name="Kumar S."/>
            <person name="Blaxter L. M."/>
        </authorList>
    </citation>
    <scope>NUCLEOTIDE SEQUENCE [LARGE SCALE GENOMIC DNA]</scope>
</reference>
<feature type="region of interest" description="Disordered" evidence="1">
    <location>
        <begin position="141"/>
        <end position="195"/>
    </location>
</feature>
<feature type="compositionally biased region" description="Polar residues" evidence="1">
    <location>
        <begin position="170"/>
        <end position="193"/>
    </location>
</feature>
<evidence type="ECO:0000313" key="3">
    <source>
        <dbReference type="EMBL" id="VDK77992.1"/>
    </source>
</evidence>
<dbReference type="CDD" id="cd01099">
    <property type="entry name" value="PAN_AP_HGF"/>
    <property type="match status" value="1"/>
</dbReference>
<dbReference type="SUPFAM" id="SSF57414">
    <property type="entry name" value="Hairpin loop containing domain-like"/>
    <property type="match status" value="2"/>
</dbReference>